<dbReference type="InterPro" id="IPR017452">
    <property type="entry name" value="GPCR_Rhodpsn_7TM"/>
</dbReference>
<feature type="transmembrane region" description="Helical" evidence="10">
    <location>
        <begin position="138"/>
        <end position="160"/>
    </location>
</feature>
<dbReference type="CDD" id="cd15225">
    <property type="entry name" value="7tmA_OR10A-like"/>
    <property type="match status" value="1"/>
</dbReference>
<reference evidence="13" key="1">
    <citation type="submission" date="2025-08" db="UniProtKB">
        <authorList>
            <consortium name="RefSeq"/>
        </authorList>
    </citation>
    <scope>IDENTIFICATION</scope>
</reference>
<keyword evidence="9" id="KW-0297">G-protein coupled receptor</keyword>
<feature type="transmembrane region" description="Helical" evidence="10">
    <location>
        <begin position="23"/>
        <end position="49"/>
    </location>
</feature>
<keyword evidence="2 10" id="KW-1003">Cell membrane</keyword>
<gene>
    <name evidence="13" type="primary">LOC107107460</name>
</gene>
<sequence>MWNQTSVTEFLFLGLSRNFKIRLILFGLFFMFYTITLAGNVIILVLIWLDSRLHTPMYFFLSHLSCVDICYTSSTVPQMLANLLSPNKPISLVGCAVQMYTFLALATTECILLAVMAYDRYAAICHPLHYTFLMNKKVCIKLAAATWTSGLLLPVAHAVLTWRLPFCASNLIDHFCEMPALLKLACANTDIVEKLTSFGCIVTLVTPISFITISYARILTAILKIQSTQGRCKAFSTCASHASVVVLFYGSAIFMYMRPESSHSPGQDKTISLFYSIVIPLFNPIIYSLKNKDVKGALFKVLHKCRSC</sequence>
<dbReference type="PRINTS" id="PR00237">
    <property type="entry name" value="GPCRRHODOPSN"/>
</dbReference>
<evidence type="ECO:0000256" key="2">
    <source>
        <dbReference type="ARBA" id="ARBA00022475"/>
    </source>
</evidence>
<evidence type="ECO:0000256" key="3">
    <source>
        <dbReference type="ARBA" id="ARBA00022606"/>
    </source>
</evidence>
<feature type="transmembrane region" description="Helical" evidence="10">
    <location>
        <begin position="90"/>
        <end position="118"/>
    </location>
</feature>
<dbReference type="PANTHER" id="PTHR26453">
    <property type="entry name" value="OLFACTORY RECEPTOR"/>
    <property type="match status" value="1"/>
</dbReference>
<feature type="transmembrane region" description="Helical" evidence="10">
    <location>
        <begin position="235"/>
        <end position="258"/>
    </location>
</feature>
<evidence type="ECO:0000256" key="10">
    <source>
        <dbReference type="RuleBase" id="RU363047"/>
    </source>
</evidence>
<keyword evidence="12" id="KW-1185">Reference proteome</keyword>
<evidence type="ECO:0000256" key="9">
    <source>
        <dbReference type="RuleBase" id="RU000688"/>
    </source>
</evidence>
<dbReference type="SUPFAM" id="SSF81321">
    <property type="entry name" value="Family A G protein-coupled receptor-like"/>
    <property type="match status" value="1"/>
</dbReference>
<dbReference type="Proteomes" id="UP000694871">
    <property type="component" value="Unplaced"/>
</dbReference>
<accession>A0ABM1JP61</accession>
<comment type="similarity">
    <text evidence="9">Belongs to the G-protein coupled receptor 1 family.</text>
</comment>
<comment type="subcellular location">
    <subcellularLocation>
        <location evidence="1 10">Cell membrane</location>
        <topology evidence="1 10">Multi-pass membrane protein</topology>
    </subcellularLocation>
</comment>
<evidence type="ECO:0000256" key="5">
    <source>
        <dbReference type="ARBA" id="ARBA00022725"/>
    </source>
</evidence>
<dbReference type="Gene3D" id="1.20.1070.10">
    <property type="entry name" value="Rhodopsin 7-helix transmembrane proteins"/>
    <property type="match status" value="1"/>
</dbReference>
<evidence type="ECO:0000259" key="11">
    <source>
        <dbReference type="PROSITE" id="PS50262"/>
    </source>
</evidence>
<dbReference type="PROSITE" id="PS50262">
    <property type="entry name" value="G_PROTEIN_RECEP_F1_2"/>
    <property type="match status" value="1"/>
</dbReference>
<evidence type="ECO:0000256" key="7">
    <source>
        <dbReference type="ARBA" id="ARBA00023136"/>
    </source>
</evidence>
<dbReference type="InterPro" id="IPR000276">
    <property type="entry name" value="GPCR_Rhodpsn"/>
</dbReference>
<keyword evidence="9" id="KW-0675">Receptor</keyword>
<keyword evidence="8 9" id="KW-0807">Transducer</keyword>
<evidence type="ECO:0000313" key="12">
    <source>
        <dbReference type="Proteomes" id="UP000694871"/>
    </source>
</evidence>
<keyword evidence="5 10" id="KW-0552">Olfaction</keyword>
<evidence type="ECO:0000256" key="1">
    <source>
        <dbReference type="ARBA" id="ARBA00004651"/>
    </source>
</evidence>
<name>A0ABM1JP61_GEKJA</name>
<evidence type="ECO:0000256" key="6">
    <source>
        <dbReference type="ARBA" id="ARBA00022989"/>
    </source>
</evidence>
<keyword evidence="7 10" id="KW-0472">Membrane</keyword>
<keyword evidence="6 10" id="KW-1133">Transmembrane helix</keyword>
<proteinExistence type="inferred from homology"/>
<dbReference type="GeneID" id="107107460"/>
<feature type="domain" description="G-protein coupled receptors family 1 profile" evidence="11">
    <location>
        <begin position="39"/>
        <end position="287"/>
    </location>
</feature>
<feature type="transmembrane region" description="Helical" evidence="10">
    <location>
        <begin position="201"/>
        <end position="223"/>
    </location>
</feature>
<keyword evidence="4 9" id="KW-0812">Transmembrane</keyword>
<feature type="transmembrane region" description="Helical" evidence="10">
    <location>
        <begin position="270"/>
        <end position="289"/>
    </location>
</feature>
<evidence type="ECO:0000256" key="4">
    <source>
        <dbReference type="ARBA" id="ARBA00022692"/>
    </source>
</evidence>
<keyword evidence="3 10" id="KW-0716">Sensory transduction</keyword>
<protein>
    <recommendedName>
        <fullName evidence="10">Olfactory receptor</fullName>
    </recommendedName>
</protein>
<dbReference type="PRINTS" id="PR00245">
    <property type="entry name" value="OLFACTORYR"/>
</dbReference>
<dbReference type="PROSITE" id="PS00237">
    <property type="entry name" value="G_PROTEIN_RECEP_F1_1"/>
    <property type="match status" value="1"/>
</dbReference>
<evidence type="ECO:0000256" key="8">
    <source>
        <dbReference type="ARBA" id="ARBA00023224"/>
    </source>
</evidence>
<dbReference type="InterPro" id="IPR000725">
    <property type="entry name" value="Olfact_rcpt"/>
</dbReference>
<dbReference type="Pfam" id="PF13853">
    <property type="entry name" value="7tm_4"/>
    <property type="match status" value="1"/>
</dbReference>
<organism evidence="12 13">
    <name type="scientific">Gekko japonicus</name>
    <name type="common">Schlegel's Japanese gecko</name>
    <dbReference type="NCBI Taxonomy" id="146911"/>
    <lineage>
        <taxon>Eukaryota</taxon>
        <taxon>Metazoa</taxon>
        <taxon>Chordata</taxon>
        <taxon>Craniata</taxon>
        <taxon>Vertebrata</taxon>
        <taxon>Euteleostomi</taxon>
        <taxon>Lepidosauria</taxon>
        <taxon>Squamata</taxon>
        <taxon>Bifurcata</taxon>
        <taxon>Gekkota</taxon>
        <taxon>Gekkonidae</taxon>
        <taxon>Gekkoninae</taxon>
        <taxon>Gekko</taxon>
    </lineage>
</organism>
<evidence type="ECO:0000313" key="13">
    <source>
        <dbReference type="RefSeq" id="XP_015263248.1"/>
    </source>
</evidence>
<dbReference type="RefSeq" id="XP_015263248.1">
    <property type="nucleotide sequence ID" value="XM_015407762.1"/>
</dbReference>